<name>A0ACB7GLC1_MANES</name>
<reference evidence="2" key="1">
    <citation type="journal article" date="2016" name="Nat. Biotechnol.">
        <title>Sequencing wild and cultivated cassava and related species reveals extensive interspecific hybridization and genetic diversity.</title>
        <authorList>
            <person name="Bredeson J.V."/>
            <person name="Lyons J.B."/>
            <person name="Prochnik S.E."/>
            <person name="Wu G.A."/>
            <person name="Ha C.M."/>
            <person name="Edsinger-Gonzales E."/>
            <person name="Grimwood J."/>
            <person name="Schmutz J."/>
            <person name="Rabbi I.Y."/>
            <person name="Egesi C."/>
            <person name="Nauluvula P."/>
            <person name="Lebot V."/>
            <person name="Ndunguru J."/>
            <person name="Mkamilo G."/>
            <person name="Bart R.S."/>
            <person name="Setter T.L."/>
            <person name="Gleadow R.M."/>
            <person name="Kulakow P."/>
            <person name="Ferguson M.E."/>
            <person name="Rounsley S."/>
            <person name="Rokhsar D.S."/>
        </authorList>
    </citation>
    <scope>NUCLEOTIDE SEQUENCE [LARGE SCALE GENOMIC DNA]</scope>
    <source>
        <strain evidence="2">cv. AM560-2</strain>
    </source>
</reference>
<gene>
    <name evidence="1" type="ORF">MANES_13G089634v8</name>
</gene>
<accession>A0ACB7GLC1</accession>
<keyword evidence="2" id="KW-1185">Reference proteome</keyword>
<organism evidence="1 2">
    <name type="scientific">Manihot esculenta</name>
    <name type="common">Cassava</name>
    <name type="synonym">Jatropha manihot</name>
    <dbReference type="NCBI Taxonomy" id="3983"/>
    <lineage>
        <taxon>Eukaryota</taxon>
        <taxon>Viridiplantae</taxon>
        <taxon>Streptophyta</taxon>
        <taxon>Embryophyta</taxon>
        <taxon>Tracheophyta</taxon>
        <taxon>Spermatophyta</taxon>
        <taxon>Magnoliopsida</taxon>
        <taxon>eudicotyledons</taxon>
        <taxon>Gunneridae</taxon>
        <taxon>Pentapetalae</taxon>
        <taxon>rosids</taxon>
        <taxon>fabids</taxon>
        <taxon>Malpighiales</taxon>
        <taxon>Euphorbiaceae</taxon>
        <taxon>Crotonoideae</taxon>
        <taxon>Manihoteae</taxon>
        <taxon>Manihot</taxon>
    </lineage>
</organism>
<evidence type="ECO:0000313" key="1">
    <source>
        <dbReference type="EMBL" id="KAG8640740.1"/>
    </source>
</evidence>
<dbReference type="EMBL" id="CM004399">
    <property type="protein sequence ID" value="KAG8640740.1"/>
    <property type="molecule type" value="Genomic_DNA"/>
</dbReference>
<sequence>MHIGSRNKAGYLTGEVKKPPPEDPSYAIWVTENYKVKSWLIDSMDPLLMQRSLSTYYNKLVVIFQEIDHMMTSQEETVEGVVQLHSTMARLRVHIFLSELDLEFDHVCGEILRKDPKLNLESTYAYVRREYQQRQTMGGSRPISESSVMVAKRTQQGPSSGSIKTQSAKPNNFVYSYCSETGHSKQRCYEIIGYPEWWDFIKKPRKKVVGTPMMAATTKVQQNMEDKSQSIANVLSATSKNSTWIIDTGAFDHMTKDSGQLQSIRASSQSVIPTANVTHPG</sequence>
<evidence type="ECO:0000313" key="2">
    <source>
        <dbReference type="Proteomes" id="UP000091857"/>
    </source>
</evidence>
<proteinExistence type="predicted"/>
<protein>
    <submittedName>
        <fullName evidence="1">Uncharacterized protein</fullName>
    </submittedName>
</protein>
<comment type="caution">
    <text evidence="1">The sequence shown here is derived from an EMBL/GenBank/DDBJ whole genome shotgun (WGS) entry which is preliminary data.</text>
</comment>
<dbReference type="Proteomes" id="UP000091857">
    <property type="component" value="Chromosome 13"/>
</dbReference>